<dbReference type="Proteomes" id="UP000306378">
    <property type="component" value="Unassembled WGS sequence"/>
</dbReference>
<dbReference type="AlphaFoldDB" id="A0A5R8NQ41"/>
<dbReference type="PANTHER" id="PTHR30055">
    <property type="entry name" value="HTH-TYPE TRANSCRIPTIONAL REGULATOR RUTR"/>
    <property type="match status" value="1"/>
</dbReference>
<organism evidence="4 5">
    <name type="scientific">Nocardia cyriacigeorgica</name>
    <dbReference type="NCBI Taxonomy" id="135487"/>
    <lineage>
        <taxon>Bacteria</taxon>
        <taxon>Bacillati</taxon>
        <taxon>Actinomycetota</taxon>
        <taxon>Actinomycetes</taxon>
        <taxon>Mycobacteriales</taxon>
        <taxon>Nocardiaceae</taxon>
        <taxon>Nocardia</taxon>
    </lineage>
</organism>
<sequence length="208" mass="22748">MTSSGSPRVYDGRPVEDRRAERREQFLAAGLAVFGDQGYHGSSITGICKAAGLARAQFYEHFGNREELLLAVYDLIQTEARSAVVEALTTLDEEADAVTRASVAVRAYAESIGKDPRRARVSFAEIVGVSADVEKHRVEQREIWVEFFIAELKRARGPEFVPAGGFRAAATGFIGALMALVHQWSGAGSRAELEDLVEVLTRFLVSVM</sequence>
<dbReference type="PROSITE" id="PS50977">
    <property type="entry name" value="HTH_TETR_2"/>
    <property type="match status" value="1"/>
</dbReference>
<feature type="domain" description="HTH tetR-type" evidence="3">
    <location>
        <begin position="20"/>
        <end position="80"/>
    </location>
</feature>
<dbReference type="InterPro" id="IPR050109">
    <property type="entry name" value="HTH-type_TetR-like_transc_reg"/>
</dbReference>
<keyword evidence="1 2" id="KW-0238">DNA-binding</keyword>
<dbReference type="PANTHER" id="PTHR30055:SF226">
    <property type="entry name" value="HTH-TYPE TRANSCRIPTIONAL REGULATOR PKSA"/>
    <property type="match status" value="1"/>
</dbReference>
<dbReference type="PRINTS" id="PR00455">
    <property type="entry name" value="HTHTETR"/>
</dbReference>
<gene>
    <name evidence="4" type="ORF">FEK34_13985</name>
</gene>
<comment type="caution">
    <text evidence="4">The sequence shown here is derived from an EMBL/GenBank/DDBJ whole genome shotgun (WGS) entry which is preliminary data.</text>
</comment>
<dbReference type="SUPFAM" id="SSF46689">
    <property type="entry name" value="Homeodomain-like"/>
    <property type="match status" value="1"/>
</dbReference>
<evidence type="ECO:0000256" key="2">
    <source>
        <dbReference type="PROSITE-ProRule" id="PRU00335"/>
    </source>
</evidence>
<dbReference type="InterPro" id="IPR009057">
    <property type="entry name" value="Homeodomain-like_sf"/>
</dbReference>
<name>A0A5R8NQ41_9NOCA</name>
<protein>
    <submittedName>
        <fullName evidence="4">TetR/AcrR family transcriptional regulator</fullName>
    </submittedName>
</protein>
<evidence type="ECO:0000313" key="5">
    <source>
        <dbReference type="Proteomes" id="UP000306378"/>
    </source>
</evidence>
<dbReference type="GO" id="GO:0000976">
    <property type="term" value="F:transcription cis-regulatory region binding"/>
    <property type="evidence" value="ECO:0007669"/>
    <property type="project" value="TreeGrafter"/>
</dbReference>
<proteinExistence type="predicted"/>
<dbReference type="Gene3D" id="1.10.357.10">
    <property type="entry name" value="Tetracycline Repressor, domain 2"/>
    <property type="match status" value="1"/>
</dbReference>
<dbReference type="InterPro" id="IPR036271">
    <property type="entry name" value="Tet_transcr_reg_TetR-rel_C_sf"/>
</dbReference>
<dbReference type="GO" id="GO:0003700">
    <property type="term" value="F:DNA-binding transcription factor activity"/>
    <property type="evidence" value="ECO:0007669"/>
    <property type="project" value="TreeGrafter"/>
</dbReference>
<reference evidence="4 5" key="1">
    <citation type="submission" date="2019-05" db="EMBL/GenBank/DDBJ databases">
        <title>Genomes sequences of two Nocardia cyriacigeorgica environmental isolates, type strains Nocardia asteroides ATCC 19247 and Nocardia cyriacigeorgica DSM 44484.</title>
        <authorList>
            <person name="Vautrin F."/>
            <person name="Bergeron E."/>
            <person name="Dubost A."/>
            <person name="Abrouk D."/>
            <person name="Rodriguez Nava V."/>
            <person name="Pujic P."/>
        </authorList>
    </citation>
    <scope>NUCLEOTIDE SEQUENCE [LARGE SCALE GENOMIC DNA]</scope>
    <source>
        <strain evidence="4 5">EML 446</strain>
    </source>
</reference>
<evidence type="ECO:0000259" key="3">
    <source>
        <dbReference type="PROSITE" id="PS50977"/>
    </source>
</evidence>
<dbReference type="InterPro" id="IPR001647">
    <property type="entry name" value="HTH_TetR"/>
</dbReference>
<evidence type="ECO:0000256" key="1">
    <source>
        <dbReference type="ARBA" id="ARBA00023125"/>
    </source>
</evidence>
<dbReference type="Pfam" id="PF00440">
    <property type="entry name" value="TetR_N"/>
    <property type="match status" value="1"/>
</dbReference>
<accession>A0A5R8NQ41</accession>
<dbReference type="SUPFAM" id="SSF48498">
    <property type="entry name" value="Tetracyclin repressor-like, C-terminal domain"/>
    <property type="match status" value="1"/>
</dbReference>
<feature type="DNA-binding region" description="H-T-H motif" evidence="2">
    <location>
        <begin position="43"/>
        <end position="62"/>
    </location>
</feature>
<evidence type="ECO:0000313" key="4">
    <source>
        <dbReference type="EMBL" id="TLF77802.1"/>
    </source>
</evidence>
<dbReference type="EMBL" id="VBUT01000005">
    <property type="protein sequence ID" value="TLF77802.1"/>
    <property type="molecule type" value="Genomic_DNA"/>
</dbReference>